<dbReference type="Pfam" id="PF00459">
    <property type="entry name" value="Inositol_P"/>
    <property type="match status" value="1"/>
</dbReference>
<dbReference type="FunFam" id="3.30.540.10:FF:000012">
    <property type="entry name" value="Blast:Putative inositol monophosphatase 3"/>
    <property type="match status" value="1"/>
</dbReference>
<dbReference type="GO" id="GO:0046872">
    <property type="term" value="F:metal ion binding"/>
    <property type="evidence" value="ECO:0007669"/>
    <property type="project" value="UniProtKB-KW"/>
</dbReference>
<dbReference type="GO" id="GO:0052834">
    <property type="term" value="F:inositol monophosphate phosphatase activity"/>
    <property type="evidence" value="ECO:0007669"/>
    <property type="project" value="UniProtKB-EC"/>
</dbReference>
<evidence type="ECO:0000256" key="2">
    <source>
        <dbReference type="ARBA" id="ARBA00001946"/>
    </source>
</evidence>
<dbReference type="InterPro" id="IPR000760">
    <property type="entry name" value="Inositol_monophosphatase-like"/>
</dbReference>
<dbReference type="PANTHER" id="PTHR43028:SF4">
    <property type="entry name" value="INOSITOL MONOPHOSPHATASE 3"/>
    <property type="match status" value="1"/>
</dbReference>
<evidence type="ECO:0000256" key="12">
    <source>
        <dbReference type="ARBA" id="ARBA00023136"/>
    </source>
</evidence>
<evidence type="ECO:0000256" key="5">
    <source>
        <dbReference type="ARBA" id="ARBA00009759"/>
    </source>
</evidence>
<dbReference type="AlphaFoldDB" id="A0ABD2KI98"/>
<sequence>MIRINLRNSLLFIVVSSFVYLAFLIWTAKDRVPQFEVQLRDVLSYVVLAVEMGGHAIVRTFMEEKQIPFSEKGQMDVGRAELLTKADLISNQLMLTLLGRFPFLKVISEEKSEFLPEKETERYRADNYELWLGLREVLSKFPSWRIPLARVTVWIDPLDATQEFTEGLTQFVTVMACVAVDGKPIFGAIHAPFSNETVFGMVDYGLFDSNGLPINLLPYKGNERQKTILVSKSHAGTVSDLVKRAFANDSAAFVVEPAGGAGYKTLRLIRQSAGRSWDLCAGDALIRSAGGALLGLDNGLPIDYSAGAATANSVDKSKIHTNGFVMALRSPELARSEILTCRNRLAVRRLALLEQYFEMNKSVQCLLDDYRLNIMKAKSTSPGFVVGSVAALLSSQRELSPTIWVETAKSDCGSFLALDWPSKCAEEKGNDLRRRGGETFDGKGAEETERNGGHSTDFHPFGVLESQSVKAARKNIQKLLLILCDLANIQRQILSLEKEADETKLAEF</sequence>
<evidence type="ECO:0000256" key="4">
    <source>
        <dbReference type="ARBA" id="ARBA00005152"/>
    </source>
</evidence>
<evidence type="ECO:0000313" key="19">
    <source>
        <dbReference type="Proteomes" id="UP001620645"/>
    </source>
</evidence>
<evidence type="ECO:0000256" key="15">
    <source>
        <dbReference type="PIRSR" id="PIRSR600760-2"/>
    </source>
</evidence>
<dbReference type="Gene3D" id="3.40.190.80">
    <property type="match status" value="1"/>
</dbReference>
<keyword evidence="9" id="KW-0378">Hydrolase</keyword>
<evidence type="ECO:0000256" key="8">
    <source>
        <dbReference type="ARBA" id="ARBA00022723"/>
    </source>
</evidence>
<feature type="binding site" evidence="15">
    <location>
        <position position="159"/>
    </location>
    <ligand>
        <name>Mg(2+)</name>
        <dbReference type="ChEBI" id="CHEBI:18420"/>
        <label>1</label>
        <note>catalytic</note>
    </ligand>
</feature>
<feature type="binding site" evidence="15">
    <location>
        <position position="156"/>
    </location>
    <ligand>
        <name>Mg(2+)</name>
        <dbReference type="ChEBI" id="CHEBI:18420"/>
        <label>1</label>
        <note>catalytic</note>
    </ligand>
</feature>
<comment type="caution">
    <text evidence="18">The sequence shown here is derived from an EMBL/GenBank/DDBJ whole genome shotgun (WGS) entry which is preliminary data.</text>
</comment>
<comment type="pathway">
    <text evidence="4">Polyol metabolism; myo-inositol biosynthesis; myo-inositol from D-glucose 6-phosphate: step 2/2.</text>
</comment>
<dbReference type="PROSITE" id="PS00630">
    <property type="entry name" value="IMP_2"/>
    <property type="match status" value="1"/>
</dbReference>
<feature type="region of interest" description="Disordered" evidence="16">
    <location>
        <begin position="428"/>
        <end position="457"/>
    </location>
</feature>
<dbReference type="GO" id="GO:0016020">
    <property type="term" value="C:membrane"/>
    <property type="evidence" value="ECO:0007669"/>
    <property type="project" value="UniProtKB-SubCell"/>
</dbReference>
<feature type="compositionally biased region" description="Basic and acidic residues" evidence="16">
    <location>
        <begin position="428"/>
        <end position="452"/>
    </location>
</feature>
<protein>
    <recommendedName>
        <fullName evidence="6">inositol-phosphate phosphatase</fullName>
        <ecNumber evidence="6">3.1.3.25</ecNumber>
    </recommendedName>
    <alternativeName>
        <fullName evidence="14">Inositol-1(or 4)-monophosphatase 3</fullName>
    </alternativeName>
    <alternativeName>
        <fullName evidence="13">Myo-inositol monophosphatase A3</fullName>
    </alternativeName>
</protein>
<keyword evidence="11 17" id="KW-1133">Transmembrane helix</keyword>
<name>A0ABD2KI98_HETSC</name>
<dbReference type="EC" id="3.1.3.25" evidence="6"/>
<evidence type="ECO:0000256" key="6">
    <source>
        <dbReference type="ARBA" id="ARBA00013106"/>
    </source>
</evidence>
<comment type="similarity">
    <text evidence="5">Belongs to the inositol monophosphatase superfamily.</text>
</comment>
<feature type="binding site" evidence="15">
    <location>
        <position position="278"/>
    </location>
    <ligand>
        <name>Mg(2+)</name>
        <dbReference type="ChEBI" id="CHEBI:18420"/>
        <label>1</label>
        <note>catalytic</note>
    </ligand>
</feature>
<dbReference type="InterPro" id="IPR020550">
    <property type="entry name" value="Inositol_monophosphatase_CS"/>
</dbReference>
<reference evidence="18 19" key="1">
    <citation type="submission" date="2024-10" db="EMBL/GenBank/DDBJ databases">
        <authorList>
            <person name="Kim D."/>
        </authorList>
    </citation>
    <scope>NUCLEOTIDE SEQUENCE [LARGE SCALE GENOMIC DNA]</scope>
    <source>
        <strain evidence="18">Taebaek</strain>
    </source>
</reference>
<evidence type="ECO:0000256" key="9">
    <source>
        <dbReference type="ARBA" id="ARBA00022801"/>
    </source>
</evidence>
<evidence type="ECO:0000256" key="10">
    <source>
        <dbReference type="ARBA" id="ARBA00022842"/>
    </source>
</evidence>
<evidence type="ECO:0000256" key="13">
    <source>
        <dbReference type="ARBA" id="ARBA00042119"/>
    </source>
</evidence>
<feature type="binding site" evidence="15">
    <location>
        <position position="109"/>
    </location>
    <ligand>
        <name>Mg(2+)</name>
        <dbReference type="ChEBI" id="CHEBI:18420"/>
        <label>1</label>
        <note>catalytic</note>
    </ligand>
</feature>
<evidence type="ECO:0000256" key="11">
    <source>
        <dbReference type="ARBA" id="ARBA00022989"/>
    </source>
</evidence>
<comment type="cofactor">
    <cofactor evidence="2 15">
        <name>Mg(2+)</name>
        <dbReference type="ChEBI" id="CHEBI:18420"/>
    </cofactor>
</comment>
<dbReference type="GO" id="GO:0005737">
    <property type="term" value="C:cytoplasm"/>
    <property type="evidence" value="ECO:0007669"/>
    <property type="project" value="UniProtKB-ARBA"/>
</dbReference>
<evidence type="ECO:0000313" key="18">
    <source>
        <dbReference type="EMBL" id="KAL3102174.1"/>
    </source>
</evidence>
<evidence type="ECO:0000256" key="3">
    <source>
        <dbReference type="ARBA" id="ARBA00004167"/>
    </source>
</evidence>
<gene>
    <name evidence="18" type="ORF">niasHS_003583</name>
</gene>
<dbReference type="Gene3D" id="3.30.540.10">
    <property type="entry name" value="Fructose-1,6-Bisphosphatase, subunit A, domain 1"/>
    <property type="match status" value="1"/>
</dbReference>
<feature type="binding site" evidence="15">
    <location>
        <position position="158"/>
    </location>
    <ligand>
        <name>Mg(2+)</name>
        <dbReference type="ChEBI" id="CHEBI:18420"/>
        <label>1</label>
        <note>catalytic</note>
    </ligand>
</feature>
<keyword evidence="19" id="KW-1185">Reference proteome</keyword>
<evidence type="ECO:0000256" key="14">
    <source>
        <dbReference type="ARBA" id="ARBA00042949"/>
    </source>
</evidence>
<evidence type="ECO:0000256" key="1">
    <source>
        <dbReference type="ARBA" id="ARBA00001033"/>
    </source>
</evidence>
<comment type="catalytic activity">
    <reaction evidence="1">
        <text>a myo-inositol phosphate + H2O = myo-inositol + phosphate</text>
        <dbReference type="Rhea" id="RHEA:24056"/>
        <dbReference type="ChEBI" id="CHEBI:15377"/>
        <dbReference type="ChEBI" id="CHEBI:17268"/>
        <dbReference type="ChEBI" id="CHEBI:43474"/>
        <dbReference type="ChEBI" id="CHEBI:84139"/>
        <dbReference type="EC" id="3.1.3.25"/>
    </reaction>
</comment>
<keyword evidence="10 15" id="KW-0460">Magnesium</keyword>
<keyword evidence="12 17" id="KW-0472">Membrane</keyword>
<dbReference type="PANTHER" id="PTHR43028">
    <property type="entry name" value="3'(2'),5'-BISPHOSPHATE NUCLEOTIDASE 1"/>
    <property type="match status" value="1"/>
</dbReference>
<keyword evidence="8 15" id="KW-0479">Metal-binding</keyword>
<dbReference type="Proteomes" id="UP001620645">
    <property type="component" value="Unassembled WGS sequence"/>
</dbReference>
<proteinExistence type="inferred from homology"/>
<dbReference type="InterPro" id="IPR050725">
    <property type="entry name" value="CysQ/Inositol_MonoPase"/>
</dbReference>
<dbReference type="SUPFAM" id="SSF56655">
    <property type="entry name" value="Carbohydrate phosphatase"/>
    <property type="match status" value="1"/>
</dbReference>
<evidence type="ECO:0000256" key="17">
    <source>
        <dbReference type="SAM" id="Phobius"/>
    </source>
</evidence>
<evidence type="ECO:0000256" key="16">
    <source>
        <dbReference type="SAM" id="MobiDB-lite"/>
    </source>
</evidence>
<comment type="subcellular location">
    <subcellularLocation>
        <location evidence="3">Membrane</location>
        <topology evidence="3">Single-pass membrane protein</topology>
    </subcellularLocation>
</comment>
<feature type="transmembrane region" description="Helical" evidence="17">
    <location>
        <begin position="9"/>
        <end position="28"/>
    </location>
</feature>
<organism evidence="18 19">
    <name type="scientific">Heterodera schachtii</name>
    <name type="common">Sugarbeet cyst nematode worm</name>
    <name type="synonym">Tylenchus schachtii</name>
    <dbReference type="NCBI Taxonomy" id="97005"/>
    <lineage>
        <taxon>Eukaryota</taxon>
        <taxon>Metazoa</taxon>
        <taxon>Ecdysozoa</taxon>
        <taxon>Nematoda</taxon>
        <taxon>Chromadorea</taxon>
        <taxon>Rhabditida</taxon>
        <taxon>Tylenchina</taxon>
        <taxon>Tylenchomorpha</taxon>
        <taxon>Tylenchoidea</taxon>
        <taxon>Heteroderidae</taxon>
        <taxon>Heteroderinae</taxon>
        <taxon>Heterodera</taxon>
    </lineage>
</organism>
<evidence type="ECO:0000256" key="7">
    <source>
        <dbReference type="ARBA" id="ARBA00022692"/>
    </source>
</evidence>
<keyword evidence="7 17" id="KW-0812">Transmembrane</keyword>
<dbReference type="EMBL" id="JBICCN010000026">
    <property type="protein sequence ID" value="KAL3102174.1"/>
    <property type="molecule type" value="Genomic_DNA"/>
</dbReference>
<accession>A0ABD2KI98</accession>